<keyword evidence="3" id="KW-1185">Reference proteome</keyword>
<comment type="caution">
    <text evidence="2">The sequence shown here is derived from an EMBL/GenBank/DDBJ whole genome shotgun (WGS) entry which is preliminary data.</text>
</comment>
<feature type="transmembrane region" description="Helical" evidence="1">
    <location>
        <begin position="175"/>
        <end position="199"/>
    </location>
</feature>
<proteinExistence type="predicted"/>
<feature type="transmembrane region" description="Helical" evidence="1">
    <location>
        <begin position="35"/>
        <end position="62"/>
    </location>
</feature>
<feature type="transmembrane region" description="Helical" evidence="1">
    <location>
        <begin position="97"/>
        <end position="118"/>
    </location>
</feature>
<dbReference type="RefSeq" id="WP_024331651.1">
    <property type="nucleotide sequence ID" value="NZ_JASOXK010000006.1"/>
</dbReference>
<evidence type="ECO:0000313" key="2">
    <source>
        <dbReference type="EMBL" id="PKY71831.1"/>
    </source>
</evidence>
<keyword evidence="1" id="KW-0472">Membrane</keyword>
<keyword evidence="1" id="KW-1133">Transmembrane helix</keyword>
<evidence type="ECO:0000256" key="1">
    <source>
        <dbReference type="SAM" id="Phobius"/>
    </source>
</evidence>
<dbReference type="GeneID" id="35866999"/>
<evidence type="ECO:0000313" key="3">
    <source>
        <dbReference type="Proteomes" id="UP000235122"/>
    </source>
</evidence>
<organism evidence="2 3">
    <name type="scientific">Winkia neuii</name>
    <dbReference type="NCBI Taxonomy" id="33007"/>
    <lineage>
        <taxon>Bacteria</taxon>
        <taxon>Bacillati</taxon>
        <taxon>Actinomycetota</taxon>
        <taxon>Actinomycetes</taxon>
        <taxon>Actinomycetales</taxon>
        <taxon>Actinomycetaceae</taxon>
        <taxon>Winkia</taxon>
    </lineage>
</organism>
<accession>A0A2I1IL32</accession>
<protein>
    <submittedName>
        <fullName evidence="2">DUF3159 domain-containing protein</fullName>
    </submittedName>
</protein>
<feature type="transmembrane region" description="Helical" evidence="1">
    <location>
        <begin position="74"/>
        <end position="91"/>
    </location>
</feature>
<reference evidence="2 3" key="1">
    <citation type="submission" date="2017-12" db="EMBL/GenBank/DDBJ databases">
        <title>Phylogenetic diversity of female urinary microbiome.</title>
        <authorList>
            <person name="Thomas-White K."/>
            <person name="Wolfe A.J."/>
        </authorList>
    </citation>
    <scope>NUCLEOTIDE SEQUENCE [LARGE SCALE GENOMIC DNA]</scope>
    <source>
        <strain evidence="2 3">UMB0402</strain>
    </source>
</reference>
<keyword evidence="1" id="KW-0812">Transmembrane</keyword>
<sequence>MSAKIPGLTPGGSFSILQAMGGVRGAVESIAPGLVFVIVYVITFSLKPPLLAAGICAGLALVSRLIQRQSVKQALVGVAGVAIGLIWALLTGNPKDFFAFGLWLNFIYGAIFLGSILVRRPLFTIATCLYRGQSISAASGQLRKAGLAATWLWVGLFVLRLGAEAPLYLANRVAALGSVRLALGLPPYVAIAYVSWRLLAPHLQRERQPER</sequence>
<gene>
    <name evidence="2" type="ORF">CYJ19_08925</name>
</gene>
<feature type="transmembrane region" description="Helical" evidence="1">
    <location>
        <begin position="145"/>
        <end position="163"/>
    </location>
</feature>
<dbReference type="Proteomes" id="UP000235122">
    <property type="component" value="Unassembled WGS sequence"/>
</dbReference>
<dbReference type="EMBL" id="PKKO01000005">
    <property type="protein sequence ID" value="PKY71831.1"/>
    <property type="molecule type" value="Genomic_DNA"/>
</dbReference>
<name>A0A2I1IL32_9ACTO</name>
<dbReference type="Pfam" id="PF11361">
    <property type="entry name" value="DUF3159"/>
    <property type="match status" value="1"/>
</dbReference>
<dbReference type="InterPro" id="IPR016566">
    <property type="entry name" value="UCP010219"/>
</dbReference>
<dbReference type="AlphaFoldDB" id="A0A2I1IL32"/>